<dbReference type="EMBL" id="GBRH01204022">
    <property type="protein sequence ID" value="JAD93873.1"/>
    <property type="molecule type" value="Transcribed_RNA"/>
</dbReference>
<accession>A0A0A9E4B2</accession>
<protein>
    <submittedName>
        <fullName evidence="2">Uncharacterized protein</fullName>
    </submittedName>
</protein>
<name>A0A0A9E4B2_ARUDO</name>
<feature type="compositionally biased region" description="Pro residues" evidence="1">
    <location>
        <begin position="71"/>
        <end position="93"/>
    </location>
</feature>
<feature type="region of interest" description="Disordered" evidence="1">
    <location>
        <begin position="64"/>
        <end position="118"/>
    </location>
</feature>
<evidence type="ECO:0000256" key="1">
    <source>
        <dbReference type="SAM" id="MobiDB-lite"/>
    </source>
</evidence>
<dbReference type="AlphaFoldDB" id="A0A0A9E4B2"/>
<evidence type="ECO:0000313" key="2">
    <source>
        <dbReference type="EMBL" id="JAD93873.1"/>
    </source>
</evidence>
<proteinExistence type="predicted"/>
<reference evidence="2" key="1">
    <citation type="submission" date="2014-09" db="EMBL/GenBank/DDBJ databases">
        <authorList>
            <person name="Magalhaes I.L.F."/>
            <person name="Oliveira U."/>
            <person name="Santos F.R."/>
            <person name="Vidigal T.H.D.A."/>
            <person name="Brescovit A.D."/>
            <person name="Santos A.J."/>
        </authorList>
    </citation>
    <scope>NUCLEOTIDE SEQUENCE</scope>
    <source>
        <tissue evidence="2">Shoot tissue taken approximately 20 cm above the soil surface</tissue>
    </source>
</reference>
<sequence length="118" mass="12602">MRSPPQPLLYDLSQSISSCSERLTREPVLILFIPSIAPVAEKLQQAPQLPWSLTLVTAPLCLQSTASGKAPTPPARPRYGTPPPLRIAAPPGPTARRPRRAARNSSCVRSAKALSASV</sequence>
<reference evidence="2" key="2">
    <citation type="journal article" date="2015" name="Data Brief">
        <title>Shoot transcriptome of the giant reed, Arundo donax.</title>
        <authorList>
            <person name="Barrero R.A."/>
            <person name="Guerrero F.D."/>
            <person name="Moolhuijzen P."/>
            <person name="Goolsby J.A."/>
            <person name="Tidwell J."/>
            <person name="Bellgard S.E."/>
            <person name="Bellgard M.I."/>
        </authorList>
    </citation>
    <scope>NUCLEOTIDE SEQUENCE</scope>
    <source>
        <tissue evidence="2">Shoot tissue taken approximately 20 cm above the soil surface</tissue>
    </source>
</reference>
<organism evidence="2">
    <name type="scientific">Arundo donax</name>
    <name type="common">Giant reed</name>
    <name type="synonym">Donax arundinaceus</name>
    <dbReference type="NCBI Taxonomy" id="35708"/>
    <lineage>
        <taxon>Eukaryota</taxon>
        <taxon>Viridiplantae</taxon>
        <taxon>Streptophyta</taxon>
        <taxon>Embryophyta</taxon>
        <taxon>Tracheophyta</taxon>
        <taxon>Spermatophyta</taxon>
        <taxon>Magnoliopsida</taxon>
        <taxon>Liliopsida</taxon>
        <taxon>Poales</taxon>
        <taxon>Poaceae</taxon>
        <taxon>PACMAD clade</taxon>
        <taxon>Arundinoideae</taxon>
        <taxon>Arundineae</taxon>
        <taxon>Arundo</taxon>
    </lineage>
</organism>